<dbReference type="InterPro" id="IPR051811">
    <property type="entry name" value="Cytochrome_c550/c551-like"/>
</dbReference>
<organism evidence="11 12">
    <name type="scientific">Falsibacillus albus</name>
    <dbReference type="NCBI Taxonomy" id="2478915"/>
    <lineage>
        <taxon>Bacteria</taxon>
        <taxon>Bacillati</taxon>
        <taxon>Bacillota</taxon>
        <taxon>Bacilli</taxon>
        <taxon>Bacillales</taxon>
        <taxon>Bacillaceae</taxon>
        <taxon>Falsibacillus</taxon>
    </lineage>
</organism>
<evidence type="ECO:0000256" key="7">
    <source>
        <dbReference type="PIRSR" id="PIRSR000025-2"/>
    </source>
</evidence>
<proteinExistence type="predicted"/>
<keyword evidence="12" id="KW-1185">Reference proteome</keyword>
<keyword evidence="4" id="KW-0249">Electron transport</keyword>
<evidence type="ECO:0000313" key="11">
    <source>
        <dbReference type="EMBL" id="RLQ98196.1"/>
    </source>
</evidence>
<sequence>MNRNPVIPFVLIMVLGIGLIFFLSIKGLGDADEMAKGKKEGGAKQEQASSGEFDPKDFYAQTCASCHGQNYEGGYGPSLKGVGDRYSKDEIKDIIQHGKGGKMPSGLVSAENADAMADWLMKLK</sequence>
<evidence type="ECO:0000259" key="10">
    <source>
        <dbReference type="PROSITE" id="PS51007"/>
    </source>
</evidence>
<dbReference type="GO" id="GO:0016020">
    <property type="term" value="C:membrane"/>
    <property type="evidence" value="ECO:0007669"/>
    <property type="project" value="InterPro"/>
</dbReference>
<keyword evidence="3 7" id="KW-0479">Metal-binding</keyword>
<protein>
    <submittedName>
        <fullName evidence="11">Cytochrome c</fullName>
    </submittedName>
</protein>
<keyword evidence="9" id="KW-0812">Transmembrane</keyword>
<dbReference type="InterPro" id="IPR012218">
    <property type="entry name" value="Cyt_c_BACSU-c550-type"/>
</dbReference>
<comment type="caution">
    <text evidence="11">The sequence shown here is derived from an EMBL/GenBank/DDBJ whole genome shotgun (WGS) entry which is preliminary data.</text>
</comment>
<feature type="binding site" description="covalent" evidence="6">
    <location>
        <position position="63"/>
    </location>
    <ligand>
        <name>heme c</name>
        <dbReference type="ChEBI" id="CHEBI:61717"/>
    </ligand>
</feature>
<dbReference type="GO" id="GO:0009055">
    <property type="term" value="F:electron transfer activity"/>
    <property type="evidence" value="ECO:0007669"/>
    <property type="project" value="InterPro"/>
</dbReference>
<evidence type="ECO:0000256" key="6">
    <source>
        <dbReference type="PIRSR" id="PIRSR000025-1"/>
    </source>
</evidence>
<dbReference type="Proteomes" id="UP000276770">
    <property type="component" value="Unassembled WGS sequence"/>
</dbReference>
<evidence type="ECO:0000256" key="4">
    <source>
        <dbReference type="ARBA" id="ARBA00022982"/>
    </source>
</evidence>
<evidence type="ECO:0000256" key="1">
    <source>
        <dbReference type="ARBA" id="ARBA00022448"/>
    </source>
</evidence>
<dbReference type="PANTHER" id="PTHR37823:SF2">
    <property type="entry name" value="CYTOCHROME C-550"/>
    <property type="match status" value="1"/>
</dbReference>
<evidence type="ECO:0000256" key="9">
    <source>
        <dbReference type="SAM" id="Phobius"/>
    </source>
</evidence>
<keyword evidence="5 7" id="KW-0408">Iron</keyword>
<reference evidence="11 12" key="1">
    <citation type="submission" date="2018-10" db="EMBL/GenBank/DDBJ databases">
        <title>Falsibacillus sp. genome draft.</title>
        <authorList>
            <person name="Shi S."/>
        </authorList>
    </citation>
    <scope>NUCLEOTIDE SEQUENCE [LARGE SCALE GENOMIC DNA]</scope>
    <source>
        <strain evidence="11 12">GY 10110</strain>
    </source>
</reference>
<dbReference type="AlphaFoldDB" id="A0A3L7K533"/>
<dbReference type="PANTHER" id="PTHR37823">
    <property type="entry name" value="CYTOCHROME C-553-LIKE"/>
    <property type="match status" value="1"/>
</dbReference>
<feature type="binding site" description="covalent" evidence="6">
    <location>
        <position position="66"/>
    </location>
    <ligand>
        <name>heme c</name>
        <dbReference type="ChEBI" id="CHEBI:61717"/>
    </ligand>
</feature>
<evidence type="ECO:0000256" key="8">
    <source>
        <dbReference type="SAM" id="MobiDB-lite"/>
    </source>
</evidence>
<dbReference type="Gene3D" id="1.10.760.10">
    <property type="entry name" value="Cytochrome c-like domain"/>
    <property type="match status" value="1"/>
</dbReference>
<keyword evidence="9" id="KW-0472">Membrane</keyword>
<dbReference type="SUPFAM" id="SSF46626">
    <property type="entry name" value="Cytochrome c"/>
    <property type="match status" value="1"/>
</dbReference>
<dbReference type="NCBIfam" id="NF045773">
    <property type="entry name" value="cytochro_C550"/>
    <property type="match status" value="1"/>
</dbReference>
<feature type="domain" description="Cytochrome c" evidence="10">
    <location>
        <begin position="46"/>
        <end position="124"/>
    </location>
</feature>
<dbReference type="GO" id="GO:0005506">
    <property type="term" value="F:iron ion binding"/>
    <property type="evidence" value="ECO:0007669"/>
    <property type="project" value="InterPro"/>
</dbReference>
<evidence type="ECO:0000313" key="12">
    <source>
        <dbReference type="Proteomes" id="UP000276770"/>
    </source>
</evidence>
<comment type="PTM">
    <text evidence="6">Binds 1 heme c group covalently per subunit.</text>
</comment>
<gene>
    <name evidence="11" type="ORF">D9X91_02070</name>
</gene>
<keyword evidence="9" id="KW-1133">Transmembrane helix</keyword>
<dbReference type="PIRSF" id="PIRSF000025">
    <property type="entry name" value="Cytc_Bsub_c550"/>
    <property type="match status" value="1"/>
</dbReference>
<keyword evidence="2 6" id="KW-0349">Heme</keyword>
<feature type="transmembrane region" description="Helical" evidence="9">
    <location>
        <begin position="6"/>
        <end position="29"/>
    </location>
</feature>
<dbReference type="EMBL" id="RCVZ01000001">
    <property type="protein sequence ID" value="RLQ98196.1"/>
    <property type="molecule type" value="Genomic_DNA"/>
</dbReference>
<feature type="binding site" description="axial binding residue" evidence="7">
    <location>
        <position position="67"/>
    </location>
    <ligand>
        <name>heme c</name>
        <dbReference type="ChEBI" id="CHEBI:61717"/>
    </ligand>
    <ligandPart>
        <name>Fe</name>
        <dbReference type="ChEBI" id="CHEBI:18248"/>
    </ligandPart>
</feature>
<evidence type="ECO:0000256" key="3">
    <source>
        <dbReference type="ARBA" id="ARBA00022723"/>
    </source>
</evidence>
<evidence type="ECO:0000256" key="2">
    <source>
        <dbReference type="ARBA" id="ARBA00022617"/>
    </source>
</evidence>
<dbReference type="PROSITE" id="PS51007">
    <property type="entry name" value="CYTC"/>
    <property type="match status" value="1"/>
</dbReference>
<dbReference type="InterPro" id="IPR054780">
    <property type="entry name" value="Cytochro_C550_firm"/>
</dbReference>
<dbReference type="Pfam" id="PF13442">
    <property type="entry name" value="Cytochrome_CBB3"/>
    <property type="match status" value="1"/>
</dbReference>
<feature type="binding site" description="axial binding residue" evidence="7">
    <location>
        <position position="103"/>
    </location>
    <ligand>
        <name>heme c</name>
        <dbReference type="ChEBI" id="CHEBI:61717"/>
    </ligand>
    <ligandPart>
        <name>Fe</name>
        <dbReference type="ChEBI" id="CHEBI:18248"/>
    </ligandPart>
</feature>
<feature type="compositionally biased region" description="Basic and acidic residues" evidence="8">
    <location>
        <begin position="33"/>
        <end position="43"/>
    </location>
</feature>
<accession>A0A3L7K533</accession>
<dbReference type="InterPro" id="IPR036909">
    <property type="entry name" value="Cyt_c-like_dom_sf"/>
</dbReference>
<evidence type="ECO:0000256" key="5">
    <source>
        <dbReference type="ARBA" id="ARBA00023004"/>
    </source>
</evidence>
<dbReference type="InterPro" id="IPR009056">
    <property type="entry name" value="Cyt_c-like_dom"/>
</dbReference>
<dbReference type="OrthoDB" id="7933886at2"/>
<feature type="region of interest" description="Disordered" evidence="8">
    <location>
        <begin position="33"/>
        <end position="54"/>
    </location>
</feature>
<dbReference type="GO" id="GO:0020037">
    <property type="term" value="F:heme binding"/>
    <property type="evidence" value="ECO:0007669"/>
    <property type="project" value="InterPro"/>
</dbReference>
<name>A0A3L7K533_9BACI</name>
<keyword evidence="1" id="KW-0813">Transport</keyword>
<dbReference type="RefSeq" id="WP_121678885.1">
    <property type="nucleotide sequence ID" value="NZ_RCVZ01000001.1"/>
</dbReference>